<dbReference type="Pfam" id="PF16897">
    <property type="entry name" value="MMR_HSR1_Xtn"/>
    <property type="match status" value="1"/>
</dbReference>
<feature type="domain" description="TGS" evidence="4">
    <location>
        <begin position="135"/>
        <end position="210"/>
    </location>
</feature>
<evidence type="ECO:0000256" key="2">
    <source>
        <dbReference type="ARBA" id="ARBA00023134"/>
    </source>
</evidence>
<dbReference type="FunFam" id="3.10.20.30:FF:000003">
    <property type="entry name" value="Developmentally-regulated GTP-binding protein 1"/>
    <property type="match status" value="1"/>
</dbReference>
<organism evidence="5">
    <name type="scientific">marine sediment metagenome</name>
    <dbReference type="NCBI Taxonomy" id="412755"/>
    <lineage>
        <taxon>unclassified sequences</taxon>
        <taxon>metagenomes</taxon>
        <taxon>ecological metagenomes</taxon>
    </lineage>
</organism>
<feature type="non-terminal residue" evidence="5">
    <location>
        <position position="1"/>
    </location>
</feature>
<dbReference type="InterPro" id="IPR031167">
    <property type="entry name" value="G_OBG"/>
</dbReference>
<reference evidence="5" key="1">
    <citation type="journal article" date="2014" name="Front. Microbiol.">
        <title>High frequency of phylogenetically diverse reductive dehalogenase-homologous genes in deep subseafloor sedimentary metagenomes.</title>
        <authorList>
            <person name="Kawai M."/>
            <person name="Futagami T."/>
            <person name="Toyoda A."/>
            <person name="Takaki Y."/>
            <person name="Nishi S."/>
            <person name="Hori S."/>
            <person name="Arai W."/>
            <person name="Tsubouchi T."/>
            <person name="Morono Y."/>
            <person name="Uchiyama I."/>
            <person name="Ito T."/>
            <person name="Fujiyama A."/>
            <person name="Inagaki F."/>
            <person name="Takami H."/>
        </authorList>
    </citation>
    <scope>NUCLEOTIDE SEQUENCE</scope>
    <source>
        <strain evidence="5">Expedition CK06-06</strain>
    </source>
</reference>
<sequence length="215" mass="24796">YFDKVITELNKVAIRPGMEEPIIIIKKEDRGGIALSTIARLTHMTEKTFKGILREYKVINASVTVRSDPTMDQLIDVLEGNRVYPKILVVVNKIDLFSKKQKKSIQKQFPDAIFISALTGENLKQLKNQIVDKLELIKIYLKKQGKKTDYEEPLIVKYRSTIKDVCDKIHRKFATEFRYAVVFGPSAKHDNQRVGLEHVVRDGDVVTIIMNKYKF</sequence>
<name>X1GYH3_9ZZZZ</name>
<evidence type="ECO:0000313" key="5">
    <source>
        <dbReference type="EMBL" id="GAH49915.1"/>
    </source>
</evidence>
<dbReference type="SUPFAM" id="SSF52540">
    <property type="entry name" value="P-loop containing nucleoside triphosphate hydrolases"/>
    <property type="match status" value="1"/>
</dbReference>
<gene>
    <name evidence="5" type="ORF">S03H2_37616</name>
</gene>
<keyword evidence="1" id="KW-0547">Nucleotide-binding</keyword>
<dbReference type="InterPro" id="IPR027417">
    <property type="entry name" value="P-loop_NTPase"/>
</dbReference>
<dbReference type="InterPro" id="IPR004095">
    <property type="entry name" value="TGS"/>
</dbReference>
<dbReference type="EMBL" id="BARU01023161">
    <property type="protein sequence ID" value="GAH49915.1"/>
    <property type="molecule type" value="Genomic_DNA"/>
</dbReference>
<comment type="caution">
    <text evidence="5">The sequence shown here is derived from an EMBL/GenBank/DDBJ whole genome shotgun (WGS) entry which is preliminary data.</text>
</comment>
<dbReference type="SUPFAM" id="SSF81271">
    <property type="entry name" value="TGS-like"/>
    <property type="match status" value="1"/>
</dbReference>
<dbReference type="PANTHER" id="PTHR43127">
    <property type="entry name" value="DEVELOPMENTALLY-REGULATED GTP-BINDING PROTEIN 2"/>
    <property type="match status" value="1"/>
</dbReference>
<protein>
    <recommendedName>
        <fullName evidence="6">TGS domain-containing protein</fullName>
    </recommendedName>
</protein>
<dbReference type="Gene3D" id="6.10.140.1070">
    <property type="match status" value="1"/>
</dbReference>
<evidence type="ECO:0000256" key="1">
    <source>
        <dbReference type="ARBA" id="ARBA00022741"/>
    </source>
</evidence>
<keyword evidence="2" id="KW-0342">GTP-binding</keyword>
<evidence type="ECO:0008006" key="6">
    <source>
        <dbReference type="Google" id="ProtNLM"/>
    </source>
</evidence>
<dbReference type="InterPro" id="IPR031662">
    <property type="entry name" value="GTP-binding_2"/>
</dbReference>
<evidence type="ECO:0000259" key="4">
    <source>
        <dbReference type="PROSITE" id="PS51880"/>
    </source>
</evidence>
<dbReference type="Pfam" id="PF02824">
    <property type="entry name" value="TGS"/>
    <property type="match status" value="1"/>
</dbReference>
<dbReference type="GO" id="GO:0005525">
    <property type="term" value="F:GTP binding"/>
    <property type="evidence" value="ECO:0007669"/>
    <property type="project" value="UniProtKB-KW"/>
</dbReference>
<evidence type="ECO:0000259" key="3">
    <source>
        <dbReference type="PROSITE" id="PS51710"/>
    </source>
</evidence>
<feature type="domain" description="OBG-type G" evidence="3">
    <location>
        <begin position="1"/>
        <end position="135"/>
    </location>
</feature>
<accession>X1GYH3</accession>
<dbReference type="InterPro" id="IPR045001">
    <property type="entry name" value="DRG"/>
</dbReference>
<dbReference type="PROSITE" id="PS51710">
    <property type="entry name" value="G_OBG"/>
    <property type="match status" value="1"/>
</dbReference>
<dbReference type="AlphaFoldDB" id="X1GYH3"/>
<dbReference type="PROSITE" id="PS51880">
    <property type="entry name" value="TGS"/>
    <property type="match status" value="1"/>
</dbReference>
<dbReference type="Gene3D" id="3.10.20.30">
    <property type="match status" value="1"/>
</dbReference>
<dbReference type="InterPro" id="IPR012676">
    <property type="entry name" value="TGS-like"/>
</dbReference>
<proteinExistence type="predicted"/>
<dbReference type="InterPro" id="IPR012675">
    <property type="entry name" value="Beta-grasp_dom_sf"/>
</dbReference>
<dbReference type="GO" id="GO:0003924">
    <property type="term" value="F:GTPase activity"/>
    <property type="evidence" value="ECO:0007669"/>
    <property type="project" value="InterPro"/>
</dbReference>